<keyword evidence="2" id="KW-1185">Reference proteome</keyword>
<comment type="caution">
    <text evidence="1">The sequence shown here is derived from an EMBL/GenBank/DDBJ whole genome shotgun (WGS) entry which is preliminary data.</text>
</comment>
<evidence type="ECO:0000313" key="2">
    <source>
        <dbReference type="Proteomes" id="UP000291659"/>
    </source>
</evidence>
<name>A0ABY1WWC0_9HYPH</name>
<protein>
    <submittedName>
        <fullName evidence="1">Uncharacterized protein</fullName>
    </submittedName>
</protein>
<sequence>MSKNDIPPRITPSAVPDRLRNDGWWLKETCRPQRAPSEEVSVLTALMSVALVSGKLMPRSLTGLPLAFSRFALVIPLRLAEDVGKYAASLGNWGCPIRRPTVGIATPNR</sequence>
<proteinExistence type="predicted"/>
<dbReference type="Proteomes" id="UP000291659">
    <property type="component" value="Unassembled WGS sequence"/>
</dbReference>
<gene>
    <name evidence="1" type="ORF">ELH98_38690</name>
</gene>
<reference evidence="1 2" key="1">
    <citation type="submission" date="2019-02" db="EMBL/GenBank/DDBJ databases">
        <title>The genomic architecture of introgression among sibling species of bacteria.</title>
        <authorList>
            <person name="Cavassim M.I.A."/>
            <person name="Moeskjaer S."/>
            <person name="Moslemi C."/>
            <person name="Fields B."/>
            <person name="Bachmann A."/>
            <person name="Vilhjalmsson B."/>
            <person name="Schierup M.H."/>
            <person name="Young J.P.W."/>
            <person name="Andersen S.U."/>
        </authorList>
    </citation>
    <scope>NUCLEOTIDE SEQUENCE [LARGE SCALE GENOMIC DNA]</scope>
    <source>
        <strain evidence="1 2">SM141A</strain>
    </source>
</reference>
<accession>A0ABY1WWC0</accession>
<dbReference type="EMBL" id="SIOX01000018">
    <property type="protein sequence ID" value="TAX63315.1"/>
    <property type="molecule type" value="Genomic_DNA"/>
</dbReference>
<organism evidence="1 2">
    <name type="scientific">Rhizobium ruizarguesonis</name>
    <dbReference type="NCBI Taxonomy" id="2081791"/>
    <lineage>
        <taxon>Bacteria</taxon>
        <taxon>Pseudomonadati</taxon>
        <taxon>Pseudomonadota</taxon>
        <taxon>Alphaproteobacteria</taxon>
        <taxon>Hyphomicrobiales</taxon>
        <taxon>Rhizobiaceae</taxon>
        <taxon>Rhizobium/Agrobacterium group</taxon>
        <taxon>Rhizobium</taxon>
    </lineage>
</organism>
<evidence type="ECO:0000313" key="1">
    <source>
        <dbReference type="EMBL" id="TAX63315.1"/>
    </source>
</evidence>